<comment type="caution">
    <text evidence="3">The sequence shown here is derived from an EMBL/GenBank/DDBJ whole genome shotgun (WGS) entry which is preliminary data.</text>
</comment>
<feature type="transmembrane region" description="Helical" evidence="1">
    <location>
        <begin position="160"/>
        <end position="182"/>
    </location>
</feature>
<feature type="domain" description="Phosphatidic acid phosphatase type 2/haloperoxidase" evidence="2">
    <location>
        <begin position="89"/>
        <end position="203"/>
    </location>
</feature>
<feature type="transmembrane region" description="Helical" evidence="1">
    <location>
        <begin position="89"/>
        <end position="110"/>
    </location>
</feature>
<name>A0ABU2TS86_9ACTN</name>
<dbReference type="InterPro" id="IPR036938">
    <property type="entry name" value="PAP2/HPO_sf"/>
</dbReference>
<dbReference type="Pfam" id="PF01569">
    <property type="entry name" value="PAP2"/>
    <property type="match status" value="1"/>
</dbReference>
<dbReference type="SMART" id="SM00014">
    <property type="entry name" value="acidPPc"/>
    <property type="match status" value="1"/>
</dbReference>
<accession>A0ABU2TS86</accession>
<evidence type="ECO:0000313" key="3">
    <source>
        <dbReference type="EMBL" id="MDT0463755.1"/>
    </source>
</evidence>
<gene>
    <name evidence="3" type="ORF">RM764_12115</name>
</gene>
<sequence>MKRADTSDLAGSTALGALAAFVLLALTVRGRGGSPLYGDADLLAWSVGHRPHPVVVAARAVTFTGTGAVPYLLAALAGLLAGRTPRRRALCMAAAVACLAVGQALRYGVMNTVARPRPAARDWVTQASGWSFPSGHTTTAAITAGLLALTILARAPRARTALLVTVLTWGILVGLTRVYLGVHWFTDVLGGWLFAVCWLSLCVYVAARFAPRALTGTADPVSSSTS</sequence>
<dbReference type="Gene3D" id="1.20.144.10">
    <property type="entry name" value="Phosphatidic acid phosphatase type 2/haloperoxidase"/>
    <property type="match status" value="1"/>
</dbReference>
<organism evidence="3 4">
    <name type="scientific">Streptomyces gibsoniae</name>
    <dbReference type="NCBI Taxonomy" id="3075529"/>
    <lineage>
        <taxon>Bacteria</taxon>
        <taxon>Bacillati</taxon>
        <taxon>Actinomycetota</taxon>
        <taxon>Actinomycetes</taxon>
        <taxon>Kitasatosporales</taxon>
        <taxon>Streptomycetaceae</taxon>
        <taxon>Streptomyces</taxon>
    </lineage>
</organism>
<feature type="transmembrane region" description="Helical" evidence="1">
    <location>
        <begin position="130"/>
        <end position="153"/>
    </location>
</feature>
<dbReference type="PANTHER" id="PTHR14969">
    <property type="entry name" value="SPHINGOSINE-1-PHOSPHATE PHOSPHOHYDROLASE"/>
    <property type="match status" value="1"/>
</dbReference>
<keyword evidence="1" id="KW-0472">Membrane</keyword>
<feature type="transmembrane region" description="Helical" evidence="1">
    <location>
        <begin position="188"/>
        <end position="207"/>
    </location>
</feature>
<dbReference type="EMBL" id="JAVREY010000010">
    <property type="protein sequence ID" value="MDT0463755.1"/>
    <property type="molecule type" value="Genomic_DNA"/>
</dbReference>
<dbReference type="CDD" id="cd03392">
    <property type="entry name" value="PAP2_like_2"/>
    <property type="match status" value="1"/>
</dbReference>
<feature type="transmembrane region" description="Helical" evidence="1">
    <location>
        <begin position="54"/>
        <end position="77"/>
    </location>
</feature>
<evidence type="ECO:0000256" key="1">
    <source>
        <dbReference type="SAM" id="Phobius"/>
    </source>
</evidence>
<protein>
    <submittedName>
        <fullName evidence="3">Phosphatase PAP2 family protein</fullName>
    </submittedName>
</protein>
<reference evidence="4" key="1">
    <citation type="submission" date="2023-07" db="EMBL/GenBank/DDBJ databases">
        <title>30 novel species of actinomycetes from the DSMZ collection.</title>
        <authorList>
            <person name="Nouioui I."/>
        </authorList>
    </citation>
    <scope>NUCLEOTIDE SEQUENCE [LARGE SCALE GENOMIC DNA]</scope>
    <source>
        <strain evidence="4">DSM 41699</strain>
    </source>
</reference>
<dbReference type="InterPro" id="IPR000326">
    <property type="entry name" value="PAP2/HPO"/>
</dbReference>
<evidence type="ECO:0000259" key="2">
    <source>
        <dbReference type="SMART" id="SM00014"/>
    </source>
</evidence>
<dbReference type="Proteomes" id="UP001183809">
    <property type="component" value="Unassembled WGS sequence"/>
</dbReference>
<dbReference type="PANTHER" id="PTHR14969:SF13">
    <property type="entry name" value="AT30094P"/>
    <property type="match status" value="1"/>
</dbReference>
<keyword evidence="1" id="KW-1133">Transmembrane helix</keyword>
<evidence type="ECO:0000313" key="4">
    <source>
        <dbReference type="Proteomes" id="UP001183809"/>
    </source>
</evidence>
<keyword evidence="1" id="KW-0812">Transmembrane</keyword>
<proteinExistence type="predicted"/>
<dbReference type="SUPFAM" id="SSF48317">
    <property type="entry name" value="Acid phosphatase/Vanadium-dependent haloperoxidase"/>
    <property type="match status" value="1"/>
</dbReference>
<keyword evidence="4" id="KW-1185">Reference proteome</keyword>